<evidence type="ECO:0000256" key="9">
    <source>
        <dbReference type="SAM" id="SignalP"/>
    </source>
</evidence>
<evidence type="ECO:0000259" key="10">
    <source>
        <dbReference type="Pfam" id="PF07885"/>
    </source>
</evidence>
<evidence type="ECO:0000256" key="7">
    <source>
        <dbReference type="ARBA" id="ARBA00023303"/>
    </source>
</evidence>
<gene>
    <name evidence="11" type="ORF">NEMVEDRAFT_v1g244323</name>
</gene>
<keyword evidence="7" id="KW-0407">Ion channel</keyword>
<dbReference type="Gene3D" id="1.10.287.70">
    <property type="match status" value="1"/>
</dbReference>
<protein>
    <recommendedName>
        <fullName evidence="10">Potassium channel domain-containing protein</fullName>
    </recommendedName>
</protein>
<keyword evidence="5" id="KW-0406">Ion transport</keyword>
<sequence length="524" mass="58195">MRVSVVFFVFCGLVAGVQSACSRSNSTCRGTVMCPSCVSVAWFERVPYVYRSENDTAGILPDILRMLLHKCCEPDPSQNALCLEIYHKSPRNDSDRLLLETSTADIIYPTLVDLKTSVAPNAGAEMIGLIPPSSIAFVVPKGKLVSFPMKLLSAVFEAWPVLIFTLLLSICSGTLLWSMELKTNPEHFPRSFFRGSWEGFWWAFVSMTTVGYGDRCPQTVLGRIFAVAWILLGVCIVSIFTATLTTSLTAISLDKRSIAGSKVGVLERSIEFAVAMNEQADIQVYRDVNEIRQALDKREIDGVLLDNYQISHFSEVFPDSLFKKNAVVRQDGMAYGAIINDPVIRACFNRILARDRYLVVNFVSSQLSKTVKVGKKAIFVLKLGFKRYLLVNFVSSQLSKTVKAINKEAVKNSQSIFDPTGDLFLPSLYTCIVIVLVIFVIGVIAEIVYLNPSGCLRRRAGIVACFRSSRRLHPTSYKFSKDSIEMKGVSPSQVDELERQLIGDIQAVFKSYRDKLGGVDKLAA</sequence>
<dbReference type="InterPro" id="IPR028325">
    <property type="entry name" value="VG_K_chnl"/>
</dbReference>
<evidence type="ECO:0000256" key="8">
    <source>
        <dbReference type="SAM" id="Phobius"/>
    </source>
</evidence>
<dbReference type="PRINTS" id="PR00169">
    <property type="entry name" value="KCHANNEL"/>
</dbReference>
<keyword evidence="2" id="KW-0813">Transport</keyword>
<evidence type="ECO:0000313" key="11">
    <source>
        <dbReference type="EMBL" id="EDO38538.1"/>
    </source>
</evidence>
<dbReference type="GO" id="GO:0008076">
    <property type="term" value="C:voltage-gated potassium channel complex"/>
    <property type="evidence" value="ECO:0007669"/>
    <property type="project" value="InterPro"/>
</dbReference>
<dbReference type="SUPFAM" id="SSF81324">
    <property type="entry name" value="Voltage-gated potassium channels"/>
    <property type="match status" value="1"/>
</dbReference>
<accession>A7SCL6</accession>
<evidence type="ECO:0000313" key="12">
    <source>
        <dbReference type="Proteomes" id="UP000001593"/>
    </source>
</evidence>
<evidence type="ECO:0000256" key="3">
    <source>
        <dbReference type="ARBA" id="ARBA00022692"/>
    </source>
</evidence>
<dbReference type="InterPro" id="IPR013099">
    <property type="entry name" value="K_chnl_dom"/>
</dbReference>
<dbReference type="InParanoid" id="A7SCL6"/>
<dbReference type="HOGENOM" id="CLU_037255_0_0_1"/>
<feature type="chain" id="PRO_5002712585" description="Potassium channel domain-containing protein" evidence="9">
    <location>
        <begin position="20"/>
        <end position="524"/>
    </location>
</feature>
<evidence type="ECO:0000256" key="6">
    <source>
        <dbReference type="ARBA" id="ARBA00023136"/>
    </source>
</evidence>
<organism evidence="11 12">
    <name type="scientific">Nematostella vectensis</name>
    <name type="common">Starlet sea anemone</name>
    <dbReference type="NCBI Taxonomy" id="45351"/>
    <lineage>
        <taxon>Eukaryota</taxon>
        <taxon>Metazoa</taxon>
        <taxon>Cnidaria</taxon>
        <taxon>Anthozoa</taxon>
        <taxon>Hexacorallia</taxon>
        <taxon>Actiniaria</taxon>
        <taxon>Edwardsiidae</taxon>
        <taxon>Nematostella</taxon>
    </lineage>
</organism>
<evidence type="ECO:0000256" key="5">
    <source>
        <dbReference type="ARBA" id="ARBA00023065"/>
    </source>
</evidence>
<dbReference type="GO" id="GO:0005634">
    <property type="term" value="C:nucleus"/>
    <property type="evidence" value="ECO:0000318"/>
    <property type="project" value="GO_Central"/>
</dbReference>
<evidence type="ECO:0000256" key="2">
    <source>
        <dbReference type="ARBA" id="ARBA00022448"/>
    </source>
</evidence>
<proteinExistence type="predicted"/>
<dbReference type="PANTHER" id="PTHR11537">
    <property type="entry name" value="VOLTAGE-GATED POTASSIUM CHANNEL"/>
    <property type="match status" value="1"/>
</dbReference>
<dbReference type="AlphaFoldDB" id="A7SCL6"/>
<reference evidence="11 12" key="1">
    <citation type="journal article" date="2007" name="Science">
        <title>Sea anemone genome reveals ancestral eumetazoan gene repertoire and genomic organization.</title>
        <authorList>
            <person name="Putnam N.H."/>
            <person name="Srivastava M."/>
            <person name="Hellsten U."/>
            <person name="Dirks B."/>
            <person name="Chapman J."/>
            <person name="Salamov A."/>
            <person name="Terry A."/>
            <person name="Shapiro H."/>
            <person name="Lindquist E."/>
            <person name="Kapitonov V.V."/>
            <person name="Jurka J."/>
            <person name="Genikhovich G."/>
            <person name="Grigoriev I.V."/>
            <person name="Lucas S.M."/>
            <person name="Steele R.E."/>
            <person name="Finnerty J.R."/>
            <person name="Technau U."/>
            <person name="Martindale M.Q."/>
            <person name="Rokhsar D.S."/>
        </authorList>
    </citation>
    <scope>NUCLEOTIDE SEQUENCE [LARGE SCALE GENOMIC DNA]</scope>
    <source>
        <strain evidence="12">CH2 X CH6</strain>
    </source>
</reference>
<dbReference type="OMA" id="VFEAWPV"/>
<evidence type="ECO:0000256" key="1">
    <source>
        <dbReference type="ARBA" id="ARBA00004141"/>
    </source>
</evidence>
<feature type="transmembrane region" description="Helical" evidence="8">
    <location>
        <begin position="158"/>
        <end position="179"/>
    </location>
</feature>
<dbReference type="STRING" id="45351.A7SCL6"/>
<dbReference type="EMBL" id="DS469624">
    <property type="protein sequence ID" value="EDO38538.1"/>
    <property type="molecule type" value="Genomic_DNA"/>
</dbReference>
<feature type="transmembrane region" description="Helical" evidence="8">
    <location>
        <begin position="224"/>
        <end position="253"/>
    </location>
</feature>
<keyword evidence="4 8" id="KW-1133">Transmembrane helix</keyword>
<dbReference type="Proteomes" id="UP000001593">
    <property type="component" value="Unassembled WGS sequence"/>
</dbReference>
<keyword evidence="3 8" id="KW-0812">Transmembrane</keyword>
<dbReference type="GO" id="GO:0005249">
    <property type="term" value="F:voltage-gated potassium channel activity"/>
    <property type="evidence" value="ECO:0007669"/>
    <property type="project" value="InterPro"/>
</dbReference>
<feature type="signal peptide" evidence="9">
    <location>
        <begin position="1"/>
        <end position="19"/>
    </location>
</feature>
<dbReference type="SUPFAM" id="SSF53850">
    <property type="entry name" value="Periplasmic binding protein-like II"/>
    <property type="match status" value="1"/>
</dbReference>
<keyword evidence="12" id="KW-1185">Reference proteome</keyword>
<name>A7SCL6_NEMVE</name>
<feature type="transmembrane region" description="Helical" evidence="8">
    <location>
        <begin position="423"/>
        <end position="450"/>
    </location>
</feature>
<comment type="subcellular location">
    <subcellularLocation>
        <location evidence="1">Membrane</location>
        <topology evidence="1">Multi-pass membrane protein</topology>
    </subcellularLocation>
</comment>
<keyword evidence="6 8" id="KW-0472">Membrane</keyword>
<keyword evidence="9" id="KW-0732">Signal</keyword>
<dbReference type="Pfam" id="PF07885">
    <property type="entry name" value="Ion_trans_2"/>
    <property type="match status" value="1"/>
</dbReference>
<dbReference type="PANTHER" id="PTHR11537:SF252">
    <property type="entry name" value="POTASSIUM VOLTAGE-GATED CHANNEL PROTEIN SHAW"/>
    <property type="match status" value="1"/>
</dbReference>
<feature type="domain" description="Potassium channel" evidence="10">
    <location>
        <begin position="168"/>
        <end position="249"/>
    </location>
</feature>
<evidence type="ECO:0000256" key="4">
    <source>
        <dbReference type="ARBA" id="ARBA00022989"/>
    </source>
</evidence>
<dbReference type="PhylomeDB" id="A7SCL6"/>